<evidence type="ECO:0000256" key="1">
    <source>
        <dbReference type="SAM" id="MobiDB-lite"/>
    </source>
</evidence>
<sequence length="140" mass="15841">METHAAQLTHGTSQAHNVAGARLKLCSLHRNARETAGTQLDLRRINPRCVIRTEGKKKETQGYELALRRIHPRRVIRTEGKKKETQRYELALQRIHPRCGIRTKGKKKEAQGYTLKMLPPGEGDGGGEDSLSANKHQTQW</sequence>
<comment type="caution">
    <text evidence="2">The sequence shown here is derived from an EMBL/GenBank/DDBJ whole genome shotgun (WGS) entry which is preliminary data.</text>
</comment>
<dbReference type="EMBL" id="JANPWB010000012">
    <property type="protein sequence ID" value="KAJ1114031.1"/>
    <property type="molecule type" value="Genomic_DNA"/>
</dbReference>
<protein>
    <submittedName>
        <fullName evidence="2">Uncharacterized protein</fullName>
    </submittedName>
</protein>
<gene>
    <name evidence="2" type="ORF">NDU88_002270</name>
</gene>
<accession>A0AAV7NDH6</accession>
<dbReference type="Proteomes" id="UP001066276">
    <property type="component" value="Chromosome 8"/>
</dbReference>
<keyword evidence="3" id="KW-1185">Reference proteome</keyword>
<evidence type="ECO:0000313" key="3">
    <source>
        <dbReference type="Proteomes" id="UP001066276"/>
    </source>
</evidence>
<proteinExistence type="predicted"/>
<evidence type="ECO:0000313" key="2">
    <source>
        <dbReference type="EMBL" id="KAJ1114031.1"/>
    </source>
</evidence>
<reference evidence="2" key="1">
    <citation type="journal article" date="2022" name="bioRxiv">
        <title>Sequencing and chromosome-scale assembly of the giantPleurodeles waltlgenome.</title>
        <authorList>
            <person name="Brown T."/>
            <person name="Elewa A."/>
            <person name="Iarovenko S."/>
            <person name="Subramanian E."/>
            <person name="Araus A.J."/>
            <person name="Petzold A."/>
            <person name="Susuki M."/>
            <person name="Suzuki K.-i.T."/>
            <person name="Hayashi T."/>
            <person name="Toyoda A."/>
            <person name="Oliveira C."/>
            <person name="Osipova E."/>
            <person name="Leigh N.D."/>
            <person name="Simon A."/>
            <person name="Yun M.H."/>
        </authorList>
    </citation>
    <scope>NUCLEOTIDE SEQUENCE</scope>
    <source>
        <strain evidence="2">20211129_DDA</strain>
        <tissue evidence="2">Liver</tissue>
    </source>
</reference>
<dbReference type="AlphaFoldDB" id="A0AAV7NDH6"/>
<feature type="region of interest" description="Disordered" evidence="1">
    <location>
        <begin position="103"/>
        <end position="140"/>
    </location>
</feature>
<organism evidence="2 3">
    <name type="scientific">Pleurodeles waltl</name>
    <name type="common">Iberian ribbed newt</name>
    <dbReference type="NCBI Taxonomy" id="8319"/>
    <lineage>
        <taxon>Eukaryota</taxon>
        <taxon>Metazoa</taxon>
        <taxon>Chordata</taxon>
        <taxon>Craniata</taxon>
        <taxon>Vertebrata</taxon>
        <taxon>Euteleostomi</taxon>
        <taxon>Amphibia</taxon>
        <taxon>Batrachia</taxon>
        <taxon>Caudata</taxon>
        <taxon>Salamandroidea</taxon>
        <taxon>Salamandridae</taxon>
        <taxon>Pleurodelinae</taxon>
        <taxon>Pleurodeles</taxon>
    </lineage>
</organism>
<name>A0AAV7NDH6_PLEWA</name>